<dbReference type="EMBL" id="LT795054">
    <property type="protein sequence ID" value="SJX60131.1"/>
    <property type="molecule type" value="Genomic_DNA"/>
</dbReference>
<feature type="region of interest" description="Disordered" evidence="1">
    <location>
        <begin position="445"/>
        <end position="470"/>
    </location>
</feature>
<reference evidence="3 4" key="1">
    <citation type="submission" date="2017-02" db="EMBL/GenBank/DDBJ databases">
        <authorList>
            <person name="Peterson S.W."/>
        </authorList>
    </citation>
    <scope>NUCLEOTIDE SEQUENCE [LARGE SCALE GENOMIC DNA]</scope>
    <source>
        <strain evidence="3 4">SRS1_H2-8</strain>
    </source>
</reference>
<feature type="region of interest" description="Disordered" evidence="1">
    <location>
        <begin position="272"/>
        <end position="291"/>
    </location>
</feature>
<feature type="region of interest" description="Disordered" evidence="1">
    <location>
        <begin position="27"/>
        <end position="71"/>
    </location>
</feature>
<evidence type="ECO:0000313" key="3">
    <source>
        <dbReference type="EMBL" id="SJX60131.1"/>
    </source>
</evidence>
<feature type="compositionally biased region" description="Low complexity" evidence="1">
    <location>
        <begin position="272"/>
        <end position="290"/>
    </location>
</feature>
<feature type="chain" id="PRO_5014776701" description="Apple domain-containing protein" evidence="2">
    <location>
        <begin position="26"/>
        <end position="744"/>
    </location>
</feature>
<evidence type="ECO:0000256" key="1">
    <source>
        <dbReference type="SAM" id="MobiDB-lite"/>
    </source>
</evidence>
<gene>
    <name evidence="3" type="ORF">SRS1_11444</name>
</gene>
<accession>A0A2N8U5Y5</accession>
<evidence type="ECO:0000256" key="2">
    <source>
        <dbReference type="SAM" id="SignalP"/>
    </source>
</evidence>
<dbReference type="Proteomes" id="UP000239563">
    <property type="component" value="Chromosome I"/>
</dbReference>
<keyword evidence="2" id="KW-0732">Signal</keyword>
<evidence type="ECO:0008006" key="5">
    <source>
        <dbReference type="Google" id="ProtNLM"/>
    </source>
</evidence>
<proteinExistence type="predicted"/>
<feature type="compositionally biased region" description="Low complexity" evidence="1">
    <location>
        <begin position="407"/>
        <end position="421"/>
    </location>
</feature>
<dbReference type="AlphaFoldDB" id="A0A2N8U5Y5"/>
<evidence type="ECO:0000313" key="4">
    <source>
        <dbReference type="Proteomes" id="UP000239563"/>
    </source>
</evidence>
<feature type="region of interest" description="Disordered" evidence="1">
    <location>
        <begin position="130"/>
        <end position="150"/>
    </location>
</feature>
<feature type="compositionally biased region" description="Basic residues" evidence="1">
    <location>
        <begin position="32"/>
        <end position="60"/>
    </location>
</feature>
<feature type="region of interest" description="Disordered" evidence="1">
    <location>
        <begin position="565"/>
        <end position="586"/>
    </location>
</feature>
<organism evidence="3 4">
    <name type="scientific">Sporisorium reilianum f. sp. reilianum</name>
    <dbReference type="NCBI Taxonomy" id="72559"/>
    <lineage>
        <taxon>Eukaryota</taxon>
        <taxon>Fungi</taxon>
        <taxon>Dikarya</taxon>
        <taxon>Basidiomycota</taxon>
        <taxon>Ustilaginomycotina</taxon>
        <taxon>Ustilaginomycetes</taxon>
        <taxon>Ustilaginales</taxon>
        <taxon>Ustilaginaceae</taxon>
        <taxon>Sporisorium</taxon>
    </lineage>
</organism>
<protein>
    <recommendedName>
        <fullName evidence="5">Apple domain-containing protein</fullName>
    </recommendedName>
</protein>
<sequence length="744" mass="78734">MLVLRAASSMLWLATFCALLATVSASADPSPHHQHHHHRPHDHHHPHKHDHHHHHHHAHHPSPNTHQHVAKRSFGKPMRIWTPAQGPARRSTSDGRALEPFLEDSFPGWTFQRIYDIPFWDGGDRAACPRVPSSSTDRDTLAPSSHHKRRTGLAAAELGSKASAFCLSGNAPVDMPDAATCRSGEAKGAQLHKRIIPTFAQIEEIVNNGIEAGREVHLARAKAGLPDGPPAPLPLRQRLGGLAGGATGLGASPPGGLAGGAPGLSASPLGGLAAASPGTSPASLPGLSSLTRRDRTSSQFELHMQVLQLVSAAFKTSDELKAITAHHSHLQRRTPNWLLHANPAKPHQLVQRSPLGGMGGAGIAVEIIQALMPVILAGIEEVGKLGTEYLRDKAAADAQKARDEAAHPASPASGGQGAASGAAAPAAAPAAAAGGATSGSVPTLIGGDKSVGAAGKTKRDTLDAPGSTDQCSGTAELCLEVIESTFPHCRHGEPPVQVDTGAGSKTYHRGAAELVRAMTLHCTLKCTGFTRLVASRTNFEEEAQKCAADPQLFSKIHSVESVLHREHTDEQDGGAPGTSLHKRSQPQCKASYQPTFVDAMRPVASYSNKRFGSVVSDPASFLHWGLVRTPAECLHACDQTAGCVFVNIYQQVFSLEQPSVKLINRSTAAEADDREKEFGKKPEHKKNTFVQGHLTCALYSRCFAECDADHASGGADPVFFERSVGWCKSKACSAVNGGEKMRLE</sequence>
<name>A0A2N8U5Y5_9BASI</name>
<feature type="region of interest" description="Disordered" evidence="1">
    <location>
        <begin position="399"/>
        <end position="421"/>
    </location>
</feature>
<feature type="signal peptide" evidence="2">
    <location>
        <begin position="1"/>
        <end position="25"/>
    </location>
</feature>